<name>A0A502FFL6_9SPHN</name>
<dbReference type="PANTHER" id="PTHR43646">
    <property type="entry name" value="GLYCOSYLTRANSFERASE"/>
    <property type="match status" value="1"/>
</dbReference>
<feature type="domain" description="Glycosyltransferase 2-like" evidence="6">
    <location>
        <begin position="8"/>
        <end position="124"/>
    </location>
</feature>
<dbReference type="EMBL" id="RCZC01000009">
    <property type="protein sequence ID" value="TPG48230.1"/>
    <property type="molecule type" value="Genomic_DNA"/>
</dbReference>
<organism evidence="7 8">
    <name type="scientific">Sphingomonas glacialis</name>
    <dbReference type="NCBI Taxonomy" id="658225"/>
    <lineage>
        <taxon>Bacteria</taxon>
        <taxon>Pseudomonadati</taxon>
        <taxon>Pseudomonadota</taxon>
        <taxon>Alphaproteobacteria</taxon>
        <taxon>Sphingomonadales</taxon>
        <taxon>Sphingomonadaceae</taxon>
        <taxon>Sphingomonas</taxon>
    </lineage>
</organism>
<evidence type="ECO:0000313" key="7">
    <source>
        <dbReference type="EMBL" id="TPG48230.1"/>
    </source>
</evidence>
<dbReference type="PANTHER" id="PTHR43646:SF2">
    <property type="entry name" value="GLYCOSYLTRANSFERASE 2-LIKE DOMAIN-CONTAINING PROTEIN"/>
    <property type="match status" value="1"/>
</dbReference>
<evidence type="ECO:0000313" key="8">
    <source>
        <dbReference type="Proteomes" id="UP000319931"/>
    </source>
</evidence>
<dbReference type="Pfam" id="PF00535">
    <property type="entry name" value="Glycos_transf_2"/>
    <property type="match status" value="1"/>
</dbReference>
<evidence type="ECO:0000256" key="2">
    <source>
        <dbReference type="ARBA" id="ARBA00022475"/>
    </source>
</evidence>
<dbReference type="Proteomes" id="UP000319931">
    <property type="component" value="Unassembled WGS sequence"/>
</dbReference>
<dbReference type="GO" id="GO:0016757">
    <property type="term" value="F:glycosyltransferase activity"/>
    <property type="evidence" value="ECO:0007669"/>
    <property type="project" value="UniProtKB-KW"/>
</dbReference>
<evidence type="ECO:0000256" key="4">
    <source>
        <dbReference type="ARBA" id="ARBA00022679"/>
    </source>
</evidence>
<proteinExistence type="predicted"/>
<keyword evidence="5" id="KW-0472">Membrane</keyword>
<dbReference type="Gene3D" id="3.90.550.10">
    <property type="entry name" value="Spore Coat Polysaccharide Biosynthesis Protein SpsA, Chain A"/>
    <property type="match status" value="1"/>
</dbReference>
<dbReference type="InterPro" id="IPR029044">
    <property type="entry name" value="Nucleotide-diphossugar_trans"/>
</dbReference>
<comment type="subcellular location">
    <subcellularLocation>
        <location evidence="1">Cell membrane</location>
    </subcellularLocation>
</comment>
<dbReference type="InterPro" id="IPR001173">
    <property type="entry name" value="Glyco_trans_2-like"/>
</dbReference>
<sequence length="320" mass="34088">MSSAIVAIAIPAYDEANRIGRCLDSLAAQDDPGPIVAVVVANNCSDATAAIARAPRAIRVDVIEHRFADHERGAGAARRMAMAQAAQHGTIVLTTDADCVVDRDWVRAHRAAFARGADAVAGRVSADWSELSLHPVAALRIGELEWTYLGLIAEAEPLFDPVAHDLAPRHAQRCGANLGITRAMLERVGGVPALATGEDRALLAAVEHADGRIRHDRAPHVTASARLIGRAGGGMADALRQRLSADYLCDDHLVPADALIALWRARRAARAAWRADAVDGTTFGSAWAATARKSHIAPRLRPADLPSEIDRLRDWIASNA</sequence>
<evidence type="ECO:0000256" key="3">
    <source>
        <dbReference type="ARBA" id="ARBA00022676"/>
    </source>
</evidence>
<comment type="caution">
    <text evidence="7">The sequence shown here is derived from an EMBL/GenBank/DDBJ whole genome shotgun (WGS) entry which is preliminary data.</text>
</comment>
<accession>A0A502FFL6</accession>
<keyword evidence="3" id="KW-0328">Glycosyltransferase</keyword>
<dbReference type="RefSeq" id="WP_140852164.1">
    <property type="nucleotide sequence ID" value="NZ_RCZC01000009.1"/>
</dbReference>
<evidence type="ECO:0000259" key="6">
    <source>
        <dbReference type="Pfam" id="PF00535"/>
    </source>
</evidence>
<keyword evidence="8" id="KW-1185">Reference proteome</keyword>
<evidence type="ECO:0000256" key="5">
    <source>
        <dbReference type="ARBA" id="ARBA00023136"/>
    </source>
</evidence>
<dbReference type="OrthoDB" id="114108at2"/>
<reference evidence="7 8" key="1">
    <citation type="journal article" date="2019" name="Environ. Microbiol.">
        <title>Species interactions and distinct microbial communities in high Arctic permafrost affected cryosols are associated with the CH4 and CO2 gas fluxes.</title>
        <authorList>
            <person name="Altshuler I."/>
            <person name="Hamel J."/>
            <person name="Turney S."/>
            <person name="Magnuson E."/>
            <person name="Levesque R."/>
            <person name="Greer C."/>
            <person name="Whyte L.G."/>
        </authorList>
    </citation>
    <scope>NUCLEOTIDE SEQUENCE [LARGE SCALE GENOMIC DNA]</scope>
    <source>
        <strain evidence="7 8">E6.1</strain>
    </source>
</reference>
<keyword evidence="4 7" id="KW-0808">Transferase</keyword>
<evidence type="ECO:0000256" key="1">
    <source>
        <dbReference type="ARBA" id="ARBA00004236"/>
    </source>
</evidence>
<dbReference type="AlphaFoldDB" id="A0A502FFL6"/>
<protein>
    <submittedName>
        <fullName evidence="7">Glycosyltransferase</fullName>
    </submittedName>
</protein>
<dbReference type="GO" id="GO:0005886">
    <property type="term" value="C:plasma membrane"/>
    <property type="evidence" value="ECO:0007669"/>
    <property type="project" value="UniProtKB-SubCell"/>
</dbReference>
<keyword evidence="2" id="KW-1003">Cell membrane</keyword>
<gene>
    <name evidence="7" type="ORF">EAH76_20600</name>
</gene>
<dbReference type="SUPFAM" id="SSF53448">
    <property type="entry name" value="Nucleotide-diphospho-sugar transferases"/>
    <property type="match status" value="1"/>
</dbReference>